<dbReference type="EMBL" id="VSRR010011454">
    <property type="protein sequence ID" value="MPC53201.1"/>
    <property type="molecule type" value="Genomic_DNA"/>
</dbReference>
<evidence type="ECO:0000313" key="3">
    <source>
        <dbReference type="Proteomes" id="UP000324222"/>
    </source>
</evidence>
<gene>
    <name evidence="2" type="ORF">E2C01_047089</name>
</gene>
<comment type="caution">
    <text evidence="2">The sequence shown here is derived from an EMBL/GenBank/DDBJ whole genome shotgun (WGS) entry which is preliminary data.</text>
</comment>
<organism evidence="2 3">
    <name type="scientific">Portunus trituberculatus</name>
    <name type="common">Swimming crab</name>
    <name type="synonym">Neptunus trituberculatus</name>
    <dbReference type="NCBI Taxonomy" id="210409"/>
    <lineage>
        <taxon>Eukaryota</taxon>
        <taxon>Metazoa</taxon>
        <taxon>Ecdysozoa</taxon>
        <taxon>Arthropoda</taxon>
        <taxon>Crustacea</taxon>
        <taxon>Multicrustacea</taxon>
        <taxon>Malacostraca</taxon>
        <taxon>Eumalacostraca</taxon>
        <taxon>Eucarida</taxon>
        <taxon>Decapoda</taxon>
        <taxon>Pleocyemata</taxon>
        <taxon>Brachyura</taxon>
        <taxon>Eubrachyura</taxon>
        <taxon>Portunoidea</taxon>
        <taxon>Portunidae</taxon>
        <taxon>Portuninae</taxon>
        <taxon>Portunus</taxon>
    </lineage>
</organism>
<name>A0A5B7G082_PORTR</name>
<proteinExistence type="predicted"/>
<feature type="region of interest" description="Disordered" evidence="1">
    <location>
        <begin position="1"/>
        <end position="20"/>
    </location>
</feature>
<dbReference type="Proteomes" id="UP000324222">
    <property type="component" value="Unassembled WGS sequence"/>
</dbReference>
<sequence>MSLQLGSGPMRSDENEDPTIKHLEIMKETINSTQSNAKSFKSDLTRHKPTRKFPLPPTNDLVGGNYSTIMIWNHGELQVPATLTLNGCGGRNWRQEEGAWVNWRELEGGGGSGRT</sequence>
<feature type="region of interest" description="Disordered" evidence="1">
    <location>
        <begin position="30"/>
        <end position="58"/>
    </location>
</feature>
<evidence type="ECO:0000256" key="1">
    <source>
        <dbReference type="SAM" id="MobiDB-lite"/>
    </source>
</evidence>
<protein>
    <submittedName>
        <fullName evidence="2">Uncharacterized protein</fullName>
    </submittedName>
</protein>
<reference evidence="2 3" key="1">
    <citation type="submission" date="2019-05" db="EMBL/GenBank/DDBJ databases">
        <title>Another draft genome of Portunus trituberculatus and its Hox gene families provides insights of decapod evolution.</title>
        <authorList>
            <person name="Jeong J.-H."/>
            <person name="Song I."/>
            <person name="Kim S."/>
            <person name="Choi T."/>
            <person name="Kim D."/>
            <person name="Ryu S."/>
            <person name="Kim W."/>
        </authorList>
    </citation>
    <scope>NUCLEOTIDE SEQUENCE [LARGE SCALE GENOMIC DNA]</scope>
    <source>
        <tissue evidence="2">Muscle</tissue>
    </source>
</reference>
<evidence type="ECO:0000313" key="2">
    <source>
        <dbReference type="EMBL" id="MPC53201.1"/>
    </source>
</evidence>
<feature type="compositionally biased region" description="Polar residues" evidence="1">
    <location>
        <begin position="30"/>
        <end position="39"/>
    </location>
</feature>
<keyword evidence="3" id="KW-1185">Reference proteome</keyword>
<dbReference type="AlphaFoldDB" id="A0A5B7G082"/>
<accession>A0A5B7G082</accession>